<dbReference type="STRING" id="1317117.ATO7_04500"/>
<dbReference type="OrthoDB" id="9795980at2"/>
<dbReference type="InterPro" id="IPR050574">
    <property type="entry name" value="HPF/YfiA_ribosome-assoc"/>
</dbReference>
<dbReference type="Gene3D" id="3.30.160.100">
    <property type="entry name" value="Ribosome hibernation promotion factor-like"/>
    <property type="match status" value="1"/>
</dbReference>
<dbReference type="Proteomes" id="UP000192342">
    <property type="component" value="Unassembled WGS sequence"/>
</dbReference>
<dbReference type="AlphaFoldDB" id="A0A1Y1SIT8"/>
<keyword evidence="7" id="KW-0689">Ribosomal protein</keyword>
<dbReference type="GO" id="GO:0045900">
    <property type="term" value="P:negative regulation of translational elongation"/>
    <property type="evidence" value="ECO:0007669"/>
    <property type="project" value="TreeGrafter"/>
</dbReference>
<proteinExistence type="inferred from homology"/>
<evidence type="ECO:0000313" key="7">
    <source>
        <dbReference type="EMBL" id="ORE89109.1"/>
    </source>
</evidence>
<name>A0A1Y1SIT8_9GAMM</name>
<dbReference type="NCBIfam" id="TIGR00741">
    <property type="entry name" value="yfiA"/>
    <property type="match status" value="1"/>
</dbReference>
<dbReference type="RefSeq" id="WP_083559931.1">
    <property type="nucleotide sequence ID" value="NZ_AQQV01000001.1"/>
</dbReference>
<evidence type="ECO:0000256" key="4">
    <source>
        <dbReference type="ARBA" id="ARBA00041148"/>
    </source>
</evidence>
<feature type="region of interest" description="Disordered" evidence="6">
    <location>
        <begin position="86"/>
        <end position="109"/>
    </location>
</feature>
<dbReference type="EMBL" id="AQQV01000001">
    <property type="protein sequence ID" value="ORE89109.1"/>
    <property type="molecule type" value="Genomic_DNA"/>
</dbReference>
<evidence type="ECO:0000256" key="1">
    <source>
        <dbReference type="ARBA" id="ARBA00022845"/>
    </source>
</evidence>
<comment type="subunit">
    <text evidence="3">Associates exclusively with 100S ribosomes, which are dimers of 70S ribosomes.</text>
</comment>
<keyword evidence="7" id="KW-0687">Ribonucleoprotein</keyword>
<protein>
    <recommendedName>
        <fullName evidence="4">Ribosome hibernation promoting factor</fullName>
    </recommendedName>
    <alternativeName>
        <fullName evidence="5">Hibernation factor HPF</fullName>
    </alternativeName>
</protein>
<reference evidence="7 8" key="1">
    <citation type="submission" date="2013-04" db="EMBL/GenBank/DDBJ databases">
        <title>Oceanococcus atlanticus 22II-S10r2 Genome Sequencing.</title>
        <authorList>
            <person name="Lai Q."/>
            <person name="Li G."/>
            <person name="Shao Z."/>
        </authorList>
    </citation>
    <scope>NUCLEOTIDE SEQUENCE [LARGE SCALE GENOMIC DNA]</scope>
    <source>
        <strain evidence="7 8">22II-S10r2</strain>
    </source>
</reference>
<accession>A0A1Y1SIT8</accession>
<comment type="caution">
    <text evidence="7">The sequence shown here is derived from an EMBL/GenBank/DDBJ whole genome shotgun (WGS) entry which is preliminary data.</text>
</comment>
<gene>
    <name evidence="7" type="ORF">ATO7_04500</name>
</gene>
<evidence type="ECO:0000256" key="3">
    <source>
        <dbReference type="ARBA" id="ARBA00038695"/>
    </source>
</evidence>
<evidence type="ECO:0000256" key="6">
    <source>
        <dbReference type="SAM" id="MobiDB-lite"/>
    </source>
</evidence>
<dbReference type="Pfam" id="PF02482">
    <property type="entry name" value="Ribosomal_S30AE"/>
    <property type="match status" value="1"/>
</dbReference>
<dbReference type="FunFam" id="3.30.160.100:FF:000001">
    <property type="entry name" value="Ribosome hibernation promoting factor"/>
    <property type="match status" value="1"/>
</dbReference>
<keyword evidence="1" id="KW-0810">Translation regulation</keyword>
<dbReference type="PANTHER" id="PTHR33231">
    <property type="entry name" value="30S RIBOSOMAL PROTEIN"/>
    <property type="match status" value="1"/>
</dbReference>
<feature type="compositionally biased region" description="Basic and acidic residues" evidence="6">
    <location>
        <begin position="86"/>
        <end position="101"/>
    </location>
</feature>
<evidence type="ECO:0000313" key="8">
    <source>
        <dbReference type="Proteomes" id="UP000192342"/>
    </source>
</evidence>
<dbReference type="SUPFAM" id="SSF69754">
    <property type="entry name" value="Ribosome binding protein Y (YfiA homologue)"/>
    <property type="match status" value="1"/>
</dbReference>
<keyword evidence="8" id="KW-1185">Reference proteome</keyword>
<dbReference type="CDD" id="cd00552">
    <property type="entry name" value="RaiA"/>
    <property type="match status" value="1"/>
</dbReference>
<dbReference type="InterPro" id="IPR003489">
    <property type="entry name" value="RHF/RaiA"/>
</dbReference>
<evidence type="ECO:0000256" key="2">
    <source>
        <dbReference type="ARBA" id="ARBA00038434"/>
    </source>
</evidence>
<sequence length="109" mass="12633">MNLNITGHHVDLTPPMREFVENKLQRIERHFENMIDANVILTVERDRHIAEATLHARGANLHAEAESDNMYKAVDKLIDKLDRQTCKHKEKHTDHHQREGLRAAAGQLQ</sequence>
<dbReference type="GO" id="GO:0022627">
    <property type="term" value="C:cytosolic small ribosomal subunit"/>
    <property type="evidence" value="ECO:0007669"/>
    <property type="project" value="TreeGrafter"/>
</dbReference>
<dbReference type="InterPro" id="IPR036567">
    <property type="entry name" value="RHF-like"/>
</dbReference>
<dbReference type="PANTHER" id="PTHR33231:SF1">
    <property type="entry name" value="30S RIBOSOMAL PROTEIN"/>
    <property type="match status" value="1"/>
</dbReference>
<comment type="similarity">
    <text evidence="2">Belongs to the HPF/YfiA ribosome-associated protein family. Short HPF subfamily.</text>
</comment>
<dbReference type="GO" id="GO:0043024">
    <property type="term" value="F:ribosomal small subunit binding"/>
    <property type="evidence" value="ECO:0007669"/>
    <property type="project" value="TreeGrafter"/>
</dbReference>
<evidence type="ECO:0000256" key="5">
    <source>
        <dbReference type="ARBA" id="ARBA00041319"/>
    </source>
</evidence>
<organism evidence="7 8">
    <name type="scientific">Oceanococcus atlanticus</name>
    <dbReference type="NCBI Taxonomy" id="1317117"/>
    <lineage>
        <taxon>Bacteria</taxon>
        <taxon>Pseudomonadati</taxon>
        <taxon>Pseudomonadota</taxon>
        <taxon>Gammaproteobacteria</taxon>
        <taxon>Chromatiales</taxon>
        <taxon>Oceanococcaceae</taxon>
        <taxon>Oceanococcus</taxon>
    </lineage>
</organism>